<feature type="domain" description="Methylguanine DNA methyltransferase ribonuclease-like" evidence="11">
    <location>
        <begin position="6"/>
        <end position="69"/>
    </location>
</feature>
<dbReference type="GO" id="GO:0006307">
    <property type="term" value="P:DNA alkylation repair"/>
    <property type="evidence" value="ECO:0007669"/>
    <property type="project" value="UniProtKB-UniRule"/>
</dbReference>
<dbReference type="Gene3D" id="3.30.160.70">
    <property type="entry name" value="Methylated DNA-protein cysteine methyltransferase domain"/>
    <property type="match status" value="1"/>
</dbReference>
<reference evidence="13" key="1">
    <citation type="journal article" date="2017" name="Sci. Rep.">
        <title>Determination of the Genome and Primary Transcriptome of Syngas Fermenting Eubacterium limosum ATCC 8486.</title>
        <authorList>
            <person name="Song Y."/>
            <person name="Shin J."/>
            <person name="Jeong Y."/>
            <person name="Jin S."/>
            <person name="Lee J.K."/>
            <person name="Kim D.R."/>
            <person name="Kim S.C."/>
            <person name="Cho S."/>
            <person name="Cho B.K."/>
        </authorList>
    </citation>
    <scope>NUCLEOTIDE SEQUENCE [LARGE SCALE GENOMIC DNA]</scope>
    <source>
        <strain evidence="13">ATCC 8486</strain>
    </source>
</reference>
<evidence type="ECO:0000313" key="12">
    <source>
        <dbReference type="EMBL" id="ARD67130.1"/>
    </source>
</evidence>
<dbReference type="InterPro" id="IPR014048">
    <property type="entry name" value="MethylDNA_cys_MeTrfase_DNA-bd"/>
</dbReference>
<dbReference type="Pfam" id="PF02870">
    <property type="entry name" value="Methyltransf_1N"/>
    <property type="match status" value="1"/>
</dbReference>
<dbReference type="EC" id="2.1.1.63" evidence="9"/>
<comment type="subcellular location">
    <subcellularLocation>
        <location evidence="9">Cytoplasm</location>
    </subcellularLocation>
</comment>
<dbReference type="PANTHER" id="PTHR10815:SF5">
    <property type="entry name" value="METHYLATED-DNA--PROTEIN-CYSTEINE METHYLTRANSFERASE"/>
    <property type="match status" value="1"/>
</dbReference>
<dbReference type="PANTHER" id="PTHR10815">
    <property type="entry name" value="METHYLATED-DNA--PROTEIN-CYSTEINE METHYLTRANSFERASE"/>
    <property type="match status" value="1"/>
</dbReference>
<dbReference type="HAMAP" id="MF_00772">
    <property type="entry name" value="OGT"/>
    <property type="match status" value="1"/>
</dbReference>
<evidence type="ECO:0000256" key="1">
    <source>
        <dbReference type="ARBA" id="ARBA00001286"/>
    </source>
</evidence>
<dbReference type="SUPFAM" id="SSF53155">
    <property type="entry name" value="Methylated DNA-protein cysteine methyltransferase domain"/>
    <property type="match status" value="1"/>
</dbReference>
<keyword evidence="4 9" id="KW-0489">Methyltransferase</keyword>
<dbReference type="Proteomes" id="UP000192391">
    <property type="component" value="Chromosome"/>
</dbReference>
<evidence type="ECO:0000256" key="3">
    <source>
        <dbReference type="ARBA" id="ARBA00022490"/>
    </source>
</evidence>
<dbReference type="InterPro" id="IPR036631">
    <property type="entry name" value="MGMT_N_sf"/>
</dbReference>
<dbReference type="Pfam" id="PF01035">
    <property type="entry name" value="DNA_binding_1"/>
    <property type="match status" value="1"/>
</dbReference>
<dbReference type="GO" id="GO:0005737">
    <property type="term" value="C:cytoplasm"/>
    <property type="evidence" value="ECO:0007669"/>
    <property type="project" value="UniProtKB-SubCell"/>
</dbReference>
<dbReference type="SUPFAM" id="SSF46767">
    <property type="entry name" value="Methylated DNA-protein cysteine methyltransferase, C-terminal domain"/>
    <property type="match status" value="1"/>
</dbReference>
<evidence type="ECO:0000256" key="6">
    <source>
        <dbReference type="ARBA" id="ARBA00022763"/>
    </source>
</evidence>
<feature type="domain" description="Methylated-DNA-[protein]-cysteine S-methyltransferase DNA binding" evidence="10">
    <location>
        <begin position="73"/>
        <end position="153"/>
    </location>
</feature>
<dbReference type="CDD" id="cd06445">
    <property type="entry name" value="ATase"/>
    <property type="match status" value="1"/>
</dbReference>
<evidence type="ECO:0000259" key="11">
    <source>
        <dbReference type="Pfam" id="PF02870"/>
    </source>
</evidence>
<name>A0AAC9QWM2_EUBLI</name>
<evidence type="ECO:0000256" key="5">
    <source>
        <dbReference type="ARBA" id="ARBA00022679"/>
    </source>
</evidence>
<keyword evidence="3 9" id="KW-0963">Cytoplasm</keyword>
<accession>A0AAC9QWM2</accession>
<evidence type="ECO:0000256" key="4">
    <source>
        <dbReference type="ARBA" id="ARBA00022603"/>
    </source>
</evidence>
<comment type="miscellaneous">
    <text evidence="9">This enzyme catalyzes only one turnover and therefore is not strictly catalytic. According to one definition, an enzyme is a biocatalyst that acts repeatedly and over many reaction cycles.</text>
</comment>
<dbReference type="GO" id="GO:0032259">
    <property type="term" value="P:methylation"/>
    <property type="evidence" value="ECO:0007669"/>
    <property type="project" value="UniProtKB-KW"/>
</dbReference>
<dbReference type="InterPro" id="IPR008332">
    <property type="entry name" value="MethylG_MeTrfase_N"/>
</dbReference>
<dbReference type="EMBL" id="CP019962">
    <property type="protein sequence ID" value="ARD67130.1"/>
    <property type="molecule type" value="Genomic_DNA"/>
</dbReference>
<dbReference type="RefSeq" id="WP_038352411.1">
    <property type="nucleotide sequence ID" value="NZ_CP019962.1"/>
</dbReference>
<dbReference type="GO" id="GO:0003908">
    <property type="term" value="F:methylated-DNA-[protein]-cysteine S-methyltransferase activity"/>
    <property type="evidence" value="ECO:0007669"/>
    <property type="project" value="UniProtKB-UniRule"/>
</dbReference>
<sequence>MKNVFYYETSLGMLGIEDNGFAVIRLGFQMEKFGKNADVSETELIKKTFNQLEEYFCGERTAFNIPLAPEGTAFQKKVWEALRQIPYGETKTYGQVAAAIGNPKACRAVGMANNRNPIGIIIPCHRVIGSNGKLVGYAGGINIKEQLLKIEGAL</sequence>
<dbReference type="InterPro" id="IPR023546">
    <property type="entry name" value="MGMT"/>
</dbReference>
<dbReference type="PROSITE" id="PS00374">
    <property type="entry name" value="MGMT"/>
    <property type="match status" value="1"/>
</dbReference>
<dbReference type="NCBIfam" id="TIGR00589">
    <property type="entry name" value="ogt"/>
    <property type="match status" value="1"/>
</dbReference>
<organism evidence="12 13">
    <name type="scientific">Eubacterium limosum</name>
    <dbReference type="NCBI Taxonomy" id="1736"/>
    <lineage>
        <taxon>Bacteria</taxon>
        <taxon>Bacillati</taxon>
        <taxon>Bacillota</taxon>
        <taxon>Clostridia</taxon>
        <taxon>Eubacteriales</taxon>
        <taxon>Eubacteriaceae</taxon>
        <taxon>Eubacterium</taxon>
    </lineage>
</organism>
<evidence type="ECO:0000256" key="2">
    <source>
        <dbReference type="ARBA" id="ARBA00008711"/>
    </source>
</evidence>
<proteinExistence type="inferred from homology"/>
<evidence type="ECO:0000259" key="10">
    <source>
        <dbReference type="Pfam" id="PF01035"/>
    </source>
</evidence>
<keyword evidence="6 9" id="KW-0227">DNA damage</keyword>
<evidence type="ECO:0000256" key="9">
    <source>
        <dbReference type="HAMAP-Rule" id="MF_00772"/>
    </source>
</evidence>
<evidence type="ECO:0000256" key="7">
    <source>
        <dbReference type="ARBA" id="ARBA00023204"/>
    </source>
</evidence>
<evidence type="ECO:0000256" key="8">
    <source>
        <dbReference type="ARBA" id="ARBA00049348"/>
    </source>
</evidence>
<dbReference type="InterPro" id="IPR036388">
    <property type="entry name" value="WH-like_DNA-bd_sf"/>
</dbReference>
<dbReference type="FunFam" id="1.10.10.10:FF:000214">
    <property type="entry name" value="Methylated-DNA--protein-cysteine methyltransferase"/>
    <property type="match status" value="1"/>
</dbReference>
<gene>
    <name evidence="12" type="ORF">B2M23_17010</name>
</gene>
<dbReference type="KEGG" id="elim:B2M23_17010"/>
<protein>
    <recommendedName>
        <fullName evidence="9">Methylated-DNA--protein-cysteine methyltransferase</fullName>
        <ecNumber evidence="9">2.1.1.63</ecNumber>
    </recommendedName>
    <alternativeName>
        <fullName evidence="9">6-O-methylguanine-DNA methyltransferase</fullName>
        <shortName evidence="9">MGMT</shortName>
    </alternativeName>
    <alternativeName>
        <fullName evidence="9">O-6-methylguanine-DNA-alkyltransferase</fullName>
    </alternativeName>
</protein>
<evidence type="ECO:0000313" key="13">
    <source>
        <dbReference type="Proteomes" id="UP000192391"/>
    </source>
</evidence>
<comment type="catalytic activity">
    <reaction evidence="1 9">
        <text>a 4-O-methyl-thymidine in DNA + L-cysteinyl-[protein] = a thymidine in DNA + S-methyl-L-cysteinyl-[protein]</text>
        <dbReference type="Rhea" id="RHEA:53428"/>
        <dbReference type="Rhea" id="RHEA-COMP:10131"/>
        <dbReference type="Rhea" id="RHEA-COMP:10132"/>
        <dbReference type="Rhea" id="RHEA-COMP:13555"/>
        <dbReference type="Rhea" id="RHEA-COMP:13556"/>
        <dbReference type="ChEBI" id="CHEBI:29950"/>
        <dbReference type="ChEBI" id="CHEBI:82612"/>
        <dbReference type="ChEBI" id="CHEBI:137386"/>
        <dbReference type="ChEBI" id="CHEBI:137387"/>
        <dbReference type="EC" id="2.1.1.63"/>
    </reaction>
</comment>
<comment type="similarity">
    <text evidence="2 9">Belongs to the MGMT family.</text>
</comment>
<keyword evidence="5 9" id="KW-0808">Transferase</keyword>
<feature type="active site" description="Nucleophile; methyl group acceptor" evidence="9">
    <location>
        <position position="124"/>
    </location>
</feature>
<comment type="catalytic activity">
    <reaction evidence="8 9">
        <text>a 6-O-methyl-2'-deoxyguanosine in DNA + L-cysteinyl-[protein] = S-methyl-L-cysteinyl-[protein] + a 2'-deoxyguanosine in DNA</text>
        <dbReference type="Rhea" id="RHEA:24000"/>
        <dbReference type="Rhea" id="RHEA-COMP:10131"/>
        <dbReference type="Rhea" id="RHEA-COMP:10132"/>
        <dbReference type="Rhea" id="RHEA-COMP:11367"/>
        <dbReference type="Rhea" id="RHEA-COMP:11368"/>
        <dbReference type="ChEBI" id="CHEBI:29950"/>
        <dbReference type="ChEBI" id="CHEBI:82612"/>
        <dbReference type="ChEBI" id="CHEBI:85445"/>
        <dbReference type="ChEBI" id="CHEBI:85448"/>
        <dbReference type="EC" id="2.1.1.63"/>
    </reaction>
</comment>
<keyword evidence="7 9" id="KW-0234">DNA repair</keyword>
<dbReference type="InterPro" id="IPR036217">
    <property type="entry name" value="MethylDNA_cys_MeTrfase_DNAb"/>
</dbReference>
<comment type="function">
    <text evidence="9">Involved in the cellular defense against the biological effects of O6-methylguanine (O6-MeG) and O4-methylthymine (O4-MeT) in DNA. Repairs the methylated nucleobase in DNA by stoichiometrically transferring the methyl group to a cysteine residue in the enzyme. This is a suicide reaction: the enzyme is irreversibly inactivated.</text>
</comment>
<dbReference type="AlphaFoldDB" id="A0AAC9QWM2"/>
<dbReference type="InterPro" id="IPR001497">
    <property type="entry name" value="MethylDNA_cys_MeTrfase_AS"/>
</dbReference>
<dbReference type="Gene3D" id="1.10.10.10">
    <property type="entry name" value="Winged helix-like DNA-binding domain superfamily/Winged helix DNA-binding domain"/>
    <property type="match status" value="1"/>
</dbReference>